<feature type="region of interest" description="Disordered" evidence="2">
    <location>
        <begin position="1"/>
        <end position="67"/>
    </location>
</feature>
<protein>
    <submittedName>
        <fullName evidence="5">Transcriptional attenuator, LytR family</fullName>
    </submittedName>
</protein>
<feature type="region of interest" description="Disordered" evidence="2">
    <location>
        <begin position="90"/>
        <end position="132"/>
    </location>
</feature>
<dbReference type="InterPro" id="IPR004474">
    <property type="entry name" value="LytR_CpsA_psr"/>
</dbReference>
<dbReference type="NCBIfam" id="TIGR00350">
    <property type="entry name" value="lytR_cpsA_psr"/>
    <property type="match status" value="1"/>
</dbReference>
<dbReference type="OrthoDB" id="9782542at2"/>
<evidence type="ECO:0000256" key="1">
    <source>
        <dbReference type="ARBA" id="ARBA00006068"/>
    </source>
</evidence>
<evidence type="ECO:0000256" key="2">
    <source>
        <dbReference type="SAM" id="MobiDB-lite"/>
    </source>
</evidence>
<dbReference type="PANTHER" id="PTHR33392:SF6">
    <property type="entry name" value="POLYISOPRENYL-TEICHOIC ACID--PEPTIDOGLYCAN TEICHOIC ACID TRANSFERASE TAGU"/>
    <property type="match status" value="1"/>
</dbReference>
<dbReference type="PANTHER" id="PTHR33392">
    <property type="entry name" value="POLYISOPRENYL-TEICHOIC ACID--PEPTIDOGLYCAN TEICHOIC ACID TRANSFERASE TAGU"/>
    <property type="match status" value="1"/>
</dbReference>
<accession>A0A238W760</accession>
<dbReference type="Proteomes" id="UP000198348">
    <property type="component" value="Unassembled WGS sequence"/>
</dbReference>
<dbReference type="EMBL" id="FZNW01000005">
    <property type="protein sequence ID" value="SNR42348.1"/>
    <property type="molecule type" value="Genomic_DNA"/>
</dbReference>
<evidence type="ECO:0000313" key="5">
    <source>
        <dbReference type="EMBL" id="SNR42348.1"/>
    </source>
</evidence>
<evidence type="ECO:0000256" key="3">
    <source>
        <dbReference type="SAM" id="Phobius"/>
    </source>
</evidence>
<dbReference type="AlphaFoldDB" id="A0A238W760"/>
<keyword evidence="3" id="KW-1133">Transmembrane helix</keyword>
<dbReference type="Pfam" id="PF03816">
    <property type="entry name" value="LytR_cpsA_psr"/>
    <property type="match status" value="1"/>
</dbReference>
<keyword evidence="6" id="KW-1185">Reference proteome</keyword>
<feature type="compositionally biased region" description="Basic and acidic residues" evidence="2">
    <location>
        <begin position="115"/>
        <end position="125"/>
    </location>
</feature>
<evidence type="ECO:0000313" key="6">
    <source>
        <dbReference type="Proteomes" id="UP000198348"/>
    </source>
</evidence>
<dbReference type="RefSeq" id="WP_089300498.1">
    <property type="nucleotide sequence ID" value="NZ_FZNW01000005.1"/>
</dbReference>
<keyword evidence="3" id="KW-0472">Membrane</keyword>
<reference evidence="5 6" key="1">
    <citation type="submission" date="2017-06" db="EMBL/GenBank/DDBJ databases">
        <authorList>
            <person name="Kim H.J."/>
            <person name="Triplett B.A."/>
        </authorList>
    </citation>
    <scope>NUCLEOTIDE SEQUENCE [LARGE SCALE GENOMIC DNA]</scope>
    <source>
        <strain evidence="5 6">DSM 45207</strain>
    </source>
</reference>
<feature type="domain" description="Cell envelope-related transcriptional attenuator" evidence="4">
    <location>
        <begin position="220"/>
        <end position="384"/>
    </location>
</feature>
<feature type="transmembrane region" description="Helical" evidence="3">
    <location>
        <begin position="137"/>
        <end position="164"/>
    </location>
</feature>
<evidence type="ECO:0000259" key="4">
    <source>
        <dbReference type="Pfam" id="PF03816"/>
    </source>
</evidence>
<organism evidence="5 6">
    <name type="scientific">Haloechinothrix alba</name>
    <dbReference type="NCBI Taxonomy" id="664784"/>
    <lineage>
        <taxon>Bacteria</taxon>
        <taxon>Bacillati</taxon>
        <taxon>Actinomycetota</taxon>
        <taxon>Actinomycetes</taxon>
        <taxon>Pseudonocardiales</taxon>
        <taxon>Pseudonocardiaceae</taxon>
        <taxon>Haloechinothrix</taxon>
    </lineage>
</organism>
<comment type="similarity">
    <text evidence="1">Belongs to the LytR/CpsA/Psr (LCP) family.</text>
</comment>
<proteinExistence type="inferred from homology"/>
<sequence>MLGPLNISHEESPARLSAPDSSSVTRHVLAPALVRSVVDSDSGNGDEHGQDGEIPRHGVAGTTDVLPTVDARVPQAGGQAADQGAVAAEPELVGNGGDDPDPHEDDEAGEAATEPPDRPVRTRLQEKRRRRHHRTVLATRAAVFVLAMMVVLTVGGAWGGIAYYDDRFDEVSALDPGSPAIQDAAAQQGDSNYLIIGSDTREGLDAEAGHGTDEDVVGARADTIMLAHVPAGEDRAVFVSFPRDLEVDLNGCEQWDDKAREYSAETVHEAEQVKLAEAYSMGGPRCVTDVVQRISGLRVNHFVGVDFLGFTGMVDAVGGVPVTVQEPVIDEVLGVVIDEPGTHVLSGTQALDFVRARHVHGDPTSDYGRMQRQQQFVSALLNSAVSRDVVLDPRRMKRFVTAFTDATFGDNVAMGDMLTLAHSLKSTGVDSIDFITVPTTGFANARGNEVLLEGEAGELFGALIGNEPLPGTES</sequence>
<dbReference type="InterPro" id="IPR050922">
    <property type="entry name" value="LytR/CpsA/Psr_CW_biosynth"/>
</dbReference>
<keyword evidence="3" id="KW-0812">Transmembrane</keyword>
<name>A0A238W760_9PSEU</name>
<feature type="compositionally biased region" description="Basic and acidic residues" evidence="2">
    <location>
        <begin position="45"/>
        <end position="56"/>
    </location>
</feature>
<feature type="compositionally biased region" description="Acidic residues" evidence="2">
    <location>
        <begin position="98"/>
        <end position="109"/>
    </location>
</feature>
<dbReference type="Gene3D" id="3.40.630.190">
    <property type="entry name" value="LCP protein"/>
    <property type="match status" value="1"/>
</dbReference>
<gene>
    <name evidence="5" type="ORF">SAMN06265360_105185</name>
</gene>